<name>A0AAV4FUK1_9GAST</name>
<dbReference type="Proteomes" id="UP000762676">
    <property type="component" value="Unassembled WGS sequence"/>
</dbReference>
<gene>
    <name evidence="1" type="ORF">ElyMa_005809000</name>
</gene>
<dbReference type="PANTHER" id="PTHR33480:SF1">
    <property type="entry name" value="TYR RECOMBINASE DOMAIN-CONTAINING PROTEIN"/>
    <property type="match status" value="1"/>
</dbReference>
<comment type="caution">
    <text evidence="1">The sequence shown here is derived from an EMBL/GenBank/DDBJ whole genome shotgun (WGS) entry which is preliminary data.</text>
</comment>
<evidence type="ECO:0000313" key="1">
    <source>
        <dbReference type="EMBL" id="GFR76749.1"/>
    </source>
</evidence>
<dbReference type="AlphaFoldDB" id="A0AAV4FUK1"/>
<dbReference type="EMBL" id="BMAT01011650">
    <property type="protein sequence ID" value="GFR76749.1"/>
    <property type="molecule type" value="Genomic_DNA"/>
</dbReference>
<protein>
    <submittedName>
        <fullName evidence="1">Histone-lysine N-methyltransferase SETD8-A</fullName>
    </submittedName>
</protein>
<sequence length="129" mass="14355">MRKSAGIRPENIFVFTNTGASKDHVIGWQAIKYVTVMMGQELEHPDLLIADKFTRQRMSTLFAGLDVPQSQRETFYRHMGHSQAINEAVYQSPLALNELVHVGGFLQTVDQGLAIAAPRSQQCDPLGSQ</sequence>
<accession>A0AAV4FUK1</accession>
<proteinExistence type="predicted"/>
<dbReference type="PANTHER" id="PTHR33480">
    <property type="entry name" value="SET DOMAIN-CONTAINING PROTEIN-RELATED"/>
    <property type="match status" value="1"/>
</dbReference>
<evidence type="ECO:0000313" key="2">
    <source>
        <dbReference type="Proteomes" id="UP000762676"/>
    </source>
</evidence>
<reference evidence="1 2" key="1">
    <citation type="journal article" date="2021" name="Elife">
        <title>Chloroplast acquisition without the gene transfer in kleptoplastic sea slugs, Plakobranchus ocellatus.</title>
        <authorList>
            <person name="Maeda T."/>
            <person name="Takahashi S."/>
            <person name="Yoshida T."/>
            <person name="Shimamura S."/>
            <person name="Takaki Y."/>
            <person name="Nagai Y."/>
            <person name="Toyoda A."/>
            <person name="Suzuki Y."/>
            <person name="Arimoto A."/>
            <person name="Ishii H."/>
            <person name="Satoh N."/>
            <person name="Nishiyama T."/>
            <person name="Hasebe M."/>
            <person name="Maruyama T."/>
            <person name="Minagawa J."/>
            <person name="Obokata J."/>
            <person name="Shigenobu S."/>
        </authorList>
    </citation>
    <scope>NUCLEOTIDE SEQUENCE [LARGE SCALE GENOMIC DNA]</scope>
</reference>
<organism evidence="1 2">
    <name type="scientific">Elysia marginata</name>
    <dbReference type="NCBI Taxonomy" id="1093978"/>
    <lineage>
        <taxon>Eukaryota</taxon>
        <taxon>Metazoa</taxon>
        <taxon>Spiralia</taxon>
        <taxon>Lophotrochozoa</taxon>
        <taxon>Mollusca</taxon>
        <taxon>Gastropoda</taxon>
        <taxon>Heterobranchia</taxon>
        <taxon>Euthyneura</taxon>
        <taxon>Panpulmonata</taxon>
        <taxon>Sacoglossa</taxon>
        <taxon>Placobranchoidea</taxon>
        <taxon>Plakobranchidae</taxon>
        <taxon>Elysia</taxon>
    </lineage>
</organism>
<keyword evidence="2" id="KW-1185">Reference proteome</keyword>